<protein>
    <submittedName>
        <fullName evidence="1">Uncharacterized protein</fullName>
    </submittedName>
</protein>
<name>A0A8K0XRQ4_9AGAR</name>
<keyword evidence="2" id="KW-1185">Reference proteome</keyword>
<sequence>MVSNNRVLMRKSSNVENMPLRAQRNQVKRARNISKSFARHTNARIRARTYGKHIVLDEVLPTPPQTPAPEDSANVQAAAPAPAPMTTREKAIHNLRYYPIALTPPPIPGFGFIRQETLKAIDPMLEHIPVQFIRDDLVNKGLGKTMQRVCDGIRAPEMSRNSVSPVKVQAWNLETQMPTHMCAVYSTANGSPPAPGAPGHATIYPIHDIVMAAYCSRWPGLPQIPVTQPTVQGQEIEIPLVNLPVPGPSSFDILVKYLYGQAKFTVMKQLLPQVGASVLNSLRKELWHAVPFGHMLARSCSLEELVASQELTLGFRHNLVFLGINDKHLWQECNGAWHILRVALMVKLNQQRQQQASA</sequence>
<accession>A0A8K0XRQ4</accession>
<gene>
    <name evidence="1" type="ORF">BXZ70DRAFT_54544</name>
</gene>
<dbReference type="EMBL" id="JAEVFJ010000010">
    <property type="protein sequence ID" value="KAH8102120.1"/>
    <property type="molecule type" value="Genomic_DNA"/>
</dbReference>
<dbReference type="OrthoDB" id="2570975at2759"/>
<evidence type="ECO:0000313" key="2">
    <source>
        <dbReference type="Proteomes" id="UP000813824"/>
    </source>
</evidence>
<organism evidence="1 2">
    <name type="scientific">Cristinia sonorae</name>
    <dbReference type="NCBI Taxonomy" id="1940300"/>
    <lineage>
        <taxon>Eukaryota</taxon>
        <taxon>Fungi</taxon>
        <taxon>Dikarya</taxon>
        <taxon>Basidiomycota</taxon>
        <taxon>Agaricomycotina</taxon>
        <taxon>Agaricomycetes</taxon>
        <taxon>Agaricomycetidae</taxon>
        <taxon>Agaricales</taxon>
        <taxon>Pleurotineae</taxon>
        <taxon>Stephanosporaceae</taxon>
        <taxon>Cristinia</taxon>
    </lineage>
</organism>
<comment type="caution">
    <text evidence="1">The sequence shown here is derived from an EMBL/GenBank/DDBJ whole genome shotgun (WGS) entry which is preliminary data.</text>
</comment>
<dbReference type="AlphaFoldDB" id="A0A8K0XRQ4"/>
<reference evidence="1" key="1">
    <citation type="journal article" date="2021" name="New Phytol.">
        <title>Evolutionary innovations through gain and loss of genes in the ectomycorrhizal Boletales.</title>
        <authorList>
            <person name="Wu G."/>
            <person name="Miyauchi S."/>
            <person name="Morin E."/>
            <person name="Kuo A."/>
            <person name="Drula E."/>
            <person name="Varga T."/>
            <person name="Kohler A."/>
            <person name="Feng B."/>
            <person name="Cao Y."/>
            <person name="Lipzen A."/>
            <person name="Daum C."/>
            <person name="Hundley H."/>
            <person name="Pangilinan J."/>
            <person name="Johnson J."/>
            <person name="Barry K."/>
            <person name="LaButti K."/>
            <person name="Ng V."/>
            <person name="Ahrendt S."/>
            <person name="Min B."/>
            <person name="Choi I.G."/>
            <person name="Park H."/>
            <person name="Plett J.M."/>
            <person name="Magnuson J."/>
            <person name="Spatafora J.W."/>
            <person name="Nagy L.G."/>
            <person name="Henrissat B."/>
            <person name="Grigoriev I.V."/>
            <person name="Yang Z.L."/>
            <person name="Xu J."/>
            <person name="Martin F.M."/>
        </authorList>
    </citation>
    <scope>NUCLEOTIDE SEQUENCE</scope>
    <source>
        <strain evidence="1">KKN 215</strain>
    </source>
</reference>
<proteinExistence type="predicted"/>
<evidence type="ECO:0000313" key="1">
    <source>
        <dbReference type="EMBL" id="KAH8102120.1"/>
    </source>
</evidence>
<dbReference type="Proteomes" id="UP000813824">
    <property type="component" value="Unassembled WGS sequence"/>
</dbReference>